<name>A0A4Z2DHK8_SCHJA</name>
<keyword evidence="8" id="KW-0694">RNA-binding</keyword>
<dbReference type="GO" id="GO:0061015">
    <property type="term" value="P:snRNA import into nucleus"/>
    <property type="evidence" value="ECO:0007669"/>
    <property type="project" value="InterPro"/>
</dbReference>
<dbReference type="PANTHER" id="PTHR13403">
    <property type="entry name" value="SNURPORTIN1 RNUT1 PROTEIN RNA, U TRANSPORTER 1"/>
    <property type="match status" value="1"/>
</dbReference>
<evidence type="ECO:0000256" key="4">
    <source>
        <dbReference type="ARBA" id="ARBA00007540"/>
    </source>
</evidence>
<dbReference type="SUPFAM" id="SSF56091">
    <property type="entry name" value="DNA ligase/mRNA capping enzyme, catalytic domain"/>
    <property type="match status" value="1"/>
</dbReference>
<dbReference type="Pfam" id="PF11538">
    <property type="entry name" value="Snurportin1"/>
    <property type="match status" value="1"/>
</dbReference>
<dbReference type="GO" id="GO:0005634">
    <property type="term" value="C:nucleus"/>
    <property type="evidence" value="ECO:0007669"/>
    <property type="project" value="UniProtKB-SubCell"/>
</dbReference>
<accession>A0A4Z2DHK8</accession>
<dbReference type="Proteomes" id="UP000311919">
    <property type="component" value="Unassembled WGS sequence"/>
</dbReference>
<evidence type="ECO:0000256" key="8">
    <source>
        <dbReference type="ARBA" id="ARBA00022884"/>
    </source>
</evidence>
<evidence type="ECO:0000256" key="7">
    <source>
        <dbReference type="ARBA" id="ARBA00022490"/>
    </source>
</evidence>
<dbReference type="InterPro" id="IPR047857">
    <property type="entry name" value="Snurportin1_C"/>
</dbReference>
<evidence type="ECO:0000313" key="12">
    <source>
        <dbReference type="EMBL" id="TNN15935.1"/>
    </source>
</evidence>
<reference evidence="12 13" key="1">
    <citation type="submission" date="2019-03" db="EMBL/GenBank/DDBJ databases">
        <title>An improved genome assembly of the fluke Schistosoma japonicum.</title>
        <authorList>
            <person name="Hu W."/>
            <person name="Luo F."/>
            <person name="Yin M."/>
            <person name="Mo X."/>
            <person name="Sun C."/>
            <person name="Wu Q."/>
            <person name="Zhu B."/>
            <person name="Xiang M."/>
            <person name="Wang J."/>
            <person name="Wang Y."/>
            <person name="Zhang T."/>
            <person name="Xu B."/>
            <person name="Zheng H."/>
            <person name="Feng Z."/>
        </authorList>
    </citation>
    <scope>NUCLEOTIDE SEQUENCE [LARGE SCALE GENOMIC DNA]</scope>
    <source>
        <strain evidence="12">HuSjv2</strain>
        <tissue evidence="12">Worms</tissue>
    </source>
</reference>
<organism evidence="12 13">
    <name type="scientific">Schistosoma japonicum</name>
    <name type="common">Blood fluke</name>
    <dbReference type="NCBI Taxonomy" id="6182"/>
    <lineage>
        <taxon>Eukaryota</taxon>
        <taxon>Metazoa</taxon>
        <taxon>Spiralia</taxon>
        <taxon>Lophotrochozoa</taxon>
        <taxon>Platyhelminthes</taxon>
        <taxon>Trematoda</taxon>
        <taxon>Digenea</taxon>
        <taxon>Strigeidida</taxon>
        <taxon>Schistosomatoidea</taxon>
        <taxon>Schistosomatidae</taxon>
        <taxon>Schistosoma</taxon>
    </lineage>
</organism>
<keyword evidence="13" id="KW-1185">Reference proteome</keyword>
<evidence type="ECO:0000259" key="11">
    <source>
        <dbReference type="Pfam" id="PF21974"/>
    </source>
</evidence>
<keyword evidence="6" id="KW-0813">Transport</keyword>
<evidence type="ECO:0000256" key="1">
    <source>
        <dbReference type="ARBA" id="ARBA00003975"/>
    </source>
</evidence>
<dbReference type="STRING" id="6182.A0A4Z2DHK8"/>
<evidence type="ECO:0000256" key="2">
    <source>
        <dbReference type="ARBA" id="ARBA00004123"/>
    </source>
</evidence>
<evidence type="ECO:0000259" key="10">
    <source>
        <dbReference type="Pfam" id="PF11538"/>
    </source>
</evidence>
<dbReference type="Gene3D" id="3.30.470.30">
    <property type="entry name" value="DNA ligase/mRNA capping enzyme"/>
    <property type="match status" value="1"/>
</dbReference>
<dbReference type="GO" id="GO:0003723">
    <property type="term" value="F:RNA binding"/>
    <property type="evidence" value="ECO:0007669"/>
    <property type="project" value="UniProtKB-KW"/>
</dbReference>
<evidence type="ECO:0000256" key="3">
    <source>
        <dbReference type="ARBA" id="ARBA00004496"/>
    </source>
</evidence>
<gene>
    <name evidence="12" type="ORF">EWB00_000921</name>
</gene>
<proteinExistence type="inferred from homology"/>
<sequence length="369" mass="43442">MYLISAFRINALPANLNIRGMDLDSLCQHWDSTLDIDEENFETVAESEKHPRLSLYKNKGRAADQEKRWRQKLSILKSKNERLDHFDHNRFPPNKQENSKHPWASTELKSTIKSWRRHSKVLMLAEWFLFMPPDFEEEYLMKICPKGRHVFIKASKGKTTIYTRNGRLLISSVSRLPGGGLGQSDNQNNSYTTLLDCILYCPEQNTDFSYFQRAYESKQMTFECYVVDLIYMRSTAYVNLPFCDRSQWLEHYLRQQIEEYDEGDVIVFHILPSYPCDTESMQMAFSSIPPYEIDGVLFYHKDVNYEPGATPLVSWLKPYMLPEWFPNINYHSDFLKDIPDDYTDYLNEIQQYEAKNKSPKCTITQAIAE</sequence>
<dbReference type="InterPro" id="IPR024721">
    <property type="entry name" value="Snurportin-1_N"/>
</dbReference>
<comment type="caution">
    <text evidence="12">The sequence shown here is derived from an EMBL/GenBank/DDBJ whole genome shotgun (WGS) entry which is preliminary data.</text>
</comment>
<evidence type="ECO:0000256" key="9">
    <source>
        <dbReference type="ARBA" id="ARBA00023242"/>
    </source>
</evidence>
<feature type="domain" description="Snurportin-1 m3G cap-binding" evidence="11">
    <location>
        <begin position="122"/>
        <end position="318"/>
    </location>
</feature>
<dbReference type="CDD" id="cd09232">
    <property type="entry name" value="Snurportin-1_C"/>
    <property type="match status" value="1"/>
</dbReference>
<dbReference type="AlphaFoldDB" id="A0A4Z2DHK8"/>
<keyword evidence="9" id="KW-0539">Nucleus</keyword>
<dbReference type="EMBL" id="SKCS01000139">
    <property type="protein sequence ID" value="TNN15935.1"/>
    <property type="molecule type" value="Genomic_DNA"/>
</dbReference>
<comment type="function">
    <text evidence="1">Functions as an U snRNP-specific nuclear import adapter. Involved in the trimethylguanosine (m3G)-cap-dependent nuclear import of U snRNPs. Binds specifically to the terminal m3G-cap U snRNAs.</text>
</comment>
<comment type="similarity">
    <text evidence="4">Belongs to the snurportin family.</text>
</comment>
<evidence type="ECO:0000256" key="5">
    <source>
        <dbReference type="ARBA" id="ARBA00016034"/>
    </source>
</evidence>
<evidence type="ECO:0000256" key="6">
    <source>
        <dbReference type="ARBA" id="ARBA00022448"/>
    </source>
</evidence>
<dbReference type="GO" id="GO:0005737">
    <property type="term" value="C:cytoplasm"/>
    <property type="evidence" value="ECO:0007669"/>
    <property type="project" value="UniProtKB-SubCell"/>
</dbReference>
<dbReference type="PANTHER" id="PTHR13403:SF6">
    <property type="entry name" value="SNURPORTIN-1"/>
    <property type="match status" value="1"/>
</dbReference>
<keyword evidence="7" id="KW-0963">Cytoplasm</keyword>
<evidence type="ECO:0000313" key="13">
    <source>
        <dbReference type="Proteomes" id="UP000311919"/>
    </source>
</evidence>
<protein>
    <recommendedName>
        <fullName evidence="5">Snurportin-1</fullName>
    </recommendedName>
</protein>
<dbReference type="OrthoDB" id="10003593at2759"/>
<comment type="subcellular location">
    <subcellularLocation>
        <location evidence="3">Cytoplasm</location>
    </subcellularLocation>
    <subcellularLocation>
        <location evidence="2">Nucleus</location>
    </subcellularLocation>
</comment>
<dbReference type="Pfam" id="PF21974">
    <property type="entry name" value="SPN1_m3Gcap_bd"/>
    <property type="match status" value="1"/>
</dbReference>
<feature type="domain" description="Snurportin-1 N-terminal" evidence="10">
    <location>
        <begin position="50"/>
        <end position="90"/>
    </location>
</feature>
<dbReference type="InterPro" id="IPR017336">
    <property type="entry name" value="Snurportin-1"/>
</dbReference>